<gene>
    <name evidence="1" type="ORF">INT48_002746</name>
</gene>
<keyword evidence="2" id="KW-1185">Reference proteome</keyword>
<dbReference type="Proteomes" id="UP000613177">
    <property type="component" value="Unassembled WGS sequence"/>
</dbReference>
<name>A0A8H7SJR1_9FUNG</name>
<dbReference type="AlphaFoldDB" id="A0A8H7SJR1"/>
<feature type="non-terminal residue" evidence="1">
    <location>
        <position position="198"/>
    </location>
</feature>
<dbReference type="EMBL" id="JAEPRE010000209">
    <property type="protein sequence ID" value="KAG2230321.1"/>
    <property type="molecule type" value="Genomic_DNA"/>
</dbReference>
<sequence length="198" mass="23256">MYFENSVTCSSSDYDDAKIYYTDYLVELGVIDYDLDKLDDRNFKGLDINNLNYSERYLVYRETIINKAKSNKSLSKPERLSLNFIMEIDKNKPKPVYLTTSEWNDLCNNFDSEYSNTTLSQSIASKLYEFSFESSKQRRNNITATITDEKIQSFLNKINDKYGNTFEVRELEEDTYLQFTLEPLLNILFKNRDGIAVN</sequence>
<organism evidence="1 2">
    <name type="scientific">Thamnidium elegans</name>
    <dbReference type="NCBI Taxonomy" id="101142"/>
    <lineage>
        <taxon>Eukaryota</taxon>
        <taxon>Fungi</taxon>
        <taxon>Fungi incertae sedis</taxon>
        <taxon>Mucoromycota</taxon>
        <taxon>Mucoromycotina</taxon>
        <taxon>Mucoromycetes</taxon>
        <taxon>Mucorales</taxon>
        <taxon>Mucorineae</taxon>
        <taxon>Mucoraceae</taxon>
        <taxon>Thamnidium</taxon>
    </lineage>
</organism>
<protein>
    <submittedName>
        <fullName evidence="1">Uncharacterized protein</fullName>
    </submittedName>
</protein>
<proteinExistence type="predicted"/>
<evidence type="ECO:0000313" key="2">
    <source>
        <dbReference type="Proteomes" id="UP000613177"/>
    </source>
</evidence>
<comment type="caution">
    <text evidence="1">The sequence shown here is derived from an EMBL/GenBank/DDBJ whole genome shotgun (WGS) entry which is preliminary data.</text>
</comment>
<evidence type="ECO:0000313" key="1">
    <source>
        <dbReference type="EMBL" id="KAG2230321.1"/>
    </source>
</evidence>
<reference evidence="1" key="1">
    <citation type="submission" date="2021-01" db="EMBL/GenBank/DDBJ databases">
        <title>Metabolic potential, ecology and presence of endohyphal bacteria is reflected in genomic diversity of Mucoromycotina.</title>
        <authorList>
            <person name="Muszewska A."/>
            <person name="Okrasinska A."/>
            <person name="Steczkiewicz K."/>
            <person name="Drgas O."/>
            <person name="Orlowska M."/>
            <person name="Perlinska-Lenart U."/>
            <person name="Aleksandrzak-Piekarczyk T."/>
            <person name="Szatraj K."/>
            <person name="Zielenkiewicz U."/>
            <person name="Pilsyk S."/>
            <person name="Malc E."/>
            <person name="Mieczkowski P."/>
            <person name="Kruszewska J.S."/>
            <person name="Biernat P."/>
            <person name="Pawlowska J."/>
        </authorList>
    </citation>
    <scope>NUCLEOTIDE SEQUENCE</scope>
    <source>
        <strain evidence="1">WA0000018081</strain>
    </source>
</reference>
<accession>A0A8H7SJR1</accession>